<evidence type="ECO:0000313" key="2">
    <source>
        <dbReference type="Proteomes" id="UP001652660"/>
    </source>
</evidence>
<proteinExistence type="predicted"/>
<reference evidence="3" key="2">
    <citation type="submission" date="2025-08" db="UniProtKB">
        <authorList>
            <consortium name="RefSeq"/>
        </authorList>
    </citation>
    <scope>IDENTIFICATION</scope>
    <source>
        <tissue evidence="3">Leaves</tissue>
    </source>
</reference>
<dbReference type="Proteomes" id="UP001652660">
    <property type="component" value="Chromosome 11c"/>
</dbReference>
<dbReference type="CDD" id="cd07816">
    <property type="entry name" value="Bet_v1-like"/>
    <property type="match status" value="2"/>
</dbReference>
<protein>
    <submittedName>
        <fullName evidence="3">MLP-like protein 34</fullName>
    </submittedName>
</protein>
<feature type="domain" description="Bet v I/Major latex protein" evidence="1">
    <location>
        <begin position="2"/>
        <end position="151"/>
    </location>
</feature>
<dbReference type="OrthoDB" id="1858121at2759"/>
<dbReference type="RefSeq" id="XP_027097126.2">
    <property type="nucleotide sequence ID" value="XM_027241325.2"/>
</dbReference>
<dbReference type="InterPro" id="IPR000916">
    <property type="entry name" value="Bet_v_I/MLP"/>
</dbReference>
<name>A0A6P6V351_COFAR</name>
<dbReference type="Pfam" id="PF00407">
    <property type="entry name" value="Bet_v_1"/>
    <property type="match status" value="2"/>
</dbReference>
<gene>
    <name evidence="3" type="primary">LOC113716835</name>
</gene>
<dbReference type="SUPFAM" id="SSF55961">
    <property type="entry name" value="Bet v1-like"/>
    <property type="match status" value="2"/>
</dbReference>
<dbReference type="AlphaFoldDB" id="A0A6P6V351"/>
<dbReference type="Gene3D" id="3.30.530.20">
    <property type="match status" value="2"/>
</dbReference>
<dbReference type="InterPro" id="IPR023393">
    <property type="entry name" value="START-like_dom_sf"/>
</dbReference>
<evidence type="ECO:0000259" key="1">
    <source>
        <dbReference type="SMART" id="SM01037"/>
    </source>
</evidence>
<dbReference type="GeneID" id="113716835"/>
<dbReference type="SMART" id="SM01037">
    <property type="entry name" value="Bet_v_1"/>
    <property type="match status" value="2"/>
</dbReference>
<sequence length="311" mass="35599">MSLTGKLVFQIEIKSNGDMFHELFKNKPHEMSSISPDIVHGCELHHGDWGTVGSIIFWTYTHDGQKKVAKEIIESIDKEKKSVTFKVIEGDLLKLYKSFIITVQVENHGQNNLVIWTLQYEKLNHSVPDPTTIADLATKLTKDIETHHLKSYFLGLKKLEEMSLTGKLVNQIEIKSDGDVFHEIFRHRPHHVSAMSPTHIQGCDLHDGNWGTVGSVIFWNYTHDGKKKVAKEVIQAIDEAKRSITFKVIEGDVLELYKTFIITVHVDAHGKSNLVTWTFEYEKKNPNIPDPNTLMDFCLHVTKDIETHHLK</sequence>
<keyword evidence="2" id="KW-1185">Reference proteome</keyword>
<accession>A0A6P6V351</accession>
<dbReference type="GO" id="GO:0006952">
    <property type="term" value="P:defense response"/>
    <property type="evidence" value="ECO:0007669"/>
    <property type="project" value="InterPro"/>
</dbReference>
<dbReference type="InterPro" id="IPR051761">
    <property type="entry name" value="MLP-like_ligand-binding"/>
</dbReference>
<feature type="domain" description="Bet v I/Major latex protein" evidence="1">
    <location>
        <begin position="163"/>
        <end position="311"/>
    </location>
</feature>
<dbReference type="PANTHER" id="PTHR31907">
    <property type="entry name" value="MLP-LIKE PROTEIN 423"/>
    <property type="match status" value="1"/>
</dbReference>
<reference evidence="2" key="1">
    <citation type="journal article" date="2025" name="Foods">
        <title>Unveiling the Microbial Signatures of Arabica Coffee Cherries: Insights into Ripeness Specific Diversity, Functional Traits, and Implications for Quality and Safety.</title>
        <authorList>
            <consortium name="RefSeq"/>
            <person name="Tenea G.N."/>
            <person name="Cifuentes V."/>
            <person name="Reyes P."/>
            <person name="Cevallos-Vallejos M."/>
        </authorList>
    </citation>
    <scope>NUCLEOTIDE SEQUENCE [LARGE SCALE GENOMIC DNA]</scope>
</reference>
<organism evidence="2 3">
    <name type="scientific">Coffea arabica</name>
    <name type="common">Arabian coffee</name>
    <dbReference type="NCBI Taxonomy" id="13443"/>
    <lineage>
        <taxon>Eukaryota</taxon>
        <taxon>Viridiplantae</taxon>
        <taxon>Streptophyta</taxon>
        <taxon>Embryophyta</taxon>
        <taxon>Tracheophyta</taxon>
        <taxon>Spermatophyta</taxon>
        <taxon>Magnoliopsida</taxon>
        <taxon>eudicotyledons</taxon>
        <taxon>Gunneridae</taxon>
        <taxon>Pentapetalae</taxon>
        <taxon>asterids</taxon>
        <taxon>lamiids</taxon>
        <taxon>Gentianales</taxon>
        <taxon>Rubiaceae</taxon>
        <taxon>Ixoroideae</taxon>
        <taxon>Gardenieae complex</taxon>
        <taxon>Bertiereae - Coffeeae clade</taxon>
        <taxon>Coffeeae</taxon>
        <taxon>Coffea</taxon>
    </lineage>
</organism>
<evidence type="ECO:0000313" key="3">
    <source>
        <dbReference type="RefSeq" id="XP_027097126.2"/>
    </source>
</evidence>